<keyword evidence="4" id="KW-0233">DNA recombination</keyword>
<dbReference type="EMBL" id="BAABRU010000037">
    <property type="protein sequence ID" value="GAA5531225.1"/>
    <property type="molecule type" value="Genomic_DNA"/>
</dbReference>
<dbReference type="Gene3D" id="3.40.50.1390">
    <property type="entry name" value="Resolvase, N-terminal catalytic domain"/>
    <property type="match status" value="1"/>
</dbReference>
<dbReference type="InterPro" id="IPR006119">
    <property type="entry name" value="Resolv_N"/>
</dbReference>
<evidence type="ECO:0000256" key="1">
    <source>
        <dbReference type="ARBA" id="ARBA00009913"/>
    </source>
</evidence>
<reference evidence="6 7" key="1">
    <citation type="submission" date="2024-02" db="EMBL/GenBank/DDBJ databases">
        <title>Herpetosiphon gulosus NBRC 112829.</title>
        <authorList>
            <person name="Ichikawa N."/>
            <person name="Katano-Makiyama Y."/>
            <person name="Hidaka K."/>
        </authorList>
    </citation>
    <scope>NUCLEOTIDE SEQUENCE [LARGE SCALE GENOMIC DNA]</scope>
    <source>
        <strain evidence="6 7">NBRC 112829</strain>
    </source>
</reference>
<dbReference type="Gene3D" id="1.10.10.60">
    <property type="entry name" value="Homeodomain-like"/>
    <property type="match status" value="1"/>
</dbReference>
<dbReference type="InterPro" id="IPR036162">
    <property type="entry name" value="Resolvase-like_N_sf"/>
</dbReference>
<dbReference type="InterPro" id="IPR050639">
    <property type="entry name" value="SSR_resolvase"/>
</dbReference>
<dbReference type="InterPro" id="IPR009057">
    <property type="entry name" value="Homeodomain-like_sf"/>
</dbReference>
<proteinExistence type="inferred from homology"/>
<dbReference type="PANTHER" id="PTHR30461">
    <property type="entry name" value="DNA-INVERTASE FROM LAMBDOID PROPHAGE"/>
    <property type="match status" value="1"/>
</dbReference>
<feature type="domain" description="Resolvase/invertase-type recombinase catalytic" evidence="5">
    <location>
        <begin position="1"/>
        <end position="134"/>
    </location>
</feature>
<dbReference type="Pfam" id="PF00239">
    <property type="entry name" value="Resolvase"/>
    <property type="match status" value="1"/>
</dbReference>
<name>A0ABP9X761_9CHLR</name>
<dbReference type="SMART" id="SM00857">
    <property type="entry name" value="Resolvase"/>
    <property type="match status" value="1"/>
</dbReference>
<organism evidence="6 7">
    <name type="scientific">Herpetosiphon gulosus</name>
    <dbReference type="NCBI Taxonomy" id="1973496"/>
    <lineage>
        <taxon>Bacteria</taxon>
        <taxon>Bacillati</taxon>
        <taxon>Chloroflexota</taxon>
        <taxon>Chloroflexia</taxon>
        <taxon>Herpetosiphonales</taxon>
        <taxon>Herpetosiphonaceae</taxon>
        <taxon>Herpetosiphon</taxon>
    </lineage>
</organism>
<accession>A0ABP9X761</accession>
<dbReference type="RefSeq" id="WP_345724799.1">
    <property type="nucleotide sequence ID" value="NZ_BAABRU010000037.1"/>
</dbReference>
<dbReference type="InterPro" id="IPR006118">
    <property type="entry name" value="Recombinase_CS"/>
</dbReference>
<protein>
    <submittedName>
        <fullName evidence="6">DNA-invertase hin</fullName>
    </submittedName>
</protein>
<dbReference type="PROSITE" id="PS51736">
    <property type="entry name" value="RECOMBINASES_3"/>
    <property type="match status" value="1"/>
</dbReference>
<dbReference type="Proteomes" id="UP001428290">
    <property type="component" value="Unassembled WGS sequence"/>
</dbReference>
<evidence type="ECO:0000256" key="2">
    <source>
        <dbReference type="ARBA" id="ARBA00022908"/>
    </source>
</evidence>
<evidence type="ECO:0000259" key="5">
    <source>
        <dbReference type="PROSITE" id="PS51736"/>
    </source>
</evidence>
<dbReference type="SUPFAM" id="SSF46689">
    <property type="entry name" value="Homeodomain-like"/>
    <property type="match status" value="1"/>
</dbReference>
<dbReference type="CDD" id="cd00569">
    <property type="entry name" value="HTH_Hin_like"/>
    <property type="match status" value="1"/>
</dbReference>
<dbReference type="InterPro" id="IPR006120">
    <property type="entry name" value="Resolvase_HTH_dom"/>
</dbReference>
<evidence type="ECO:0000313" key="6">
    <source>
        <dbReference type="EMBL" id="GAA5531225.1"/>
    </source>
</evidence>
<keyword evidence="2" id="KW-0229">DNA integration</keyword>
<evidence type="ECO:0000313" key="7">
    <source>
        <dbReference type="Proteomes" id="UP001428290"/>
    </source>
</evidence>
<comment type="caution">
    <text evidence="6">The sequence shown here is derived from an EMBL/GenBank/DDBJ whole genome shotgun (WGS) entry which is preliminary data.</text>
</comment>
<sequence>MLVGYARISTDDQDLSLQRDALTAAGCEQIFEDRMGGATADRPGLHRMFQYVRAGDTIVVWRLDRLSRSLKDLIDVVTQLEHISVGLQSLQESLDTTSSSGKLIFHIFGALAEFERTLIRERTQAGLQAARARGRTGGHPKALTMEQQALAVRLYAEKQHTVAHICRLLGISKPTLYKYLAAYTASQSASQAERTAHE</sequence>
<keyword evidence="3" id="KW-0238">DNA-binding</keyword>
<dbReference type="Pfam" id="PF02796">
    <property type="entry name" value="HTH_7"/>
    <property type="match status" value="1"/>
</dbReference>
<evidence type="ECO:0000256" key="3">
    <source>
        <dbReference type="ARBA" id="ARBA00023125"/>
    </source>
</evidence>
<dbReference type="PROSITE" id="PS00398">
    <property type="entry name" value="RECOMBINASES_2"/>
    <property type="match status" value="1"/>
</dbReference>
<dbReference type="PANTHER" id="PTHR30461:SF2">
    <property type="entry name" value="SERINE RECOMBINASE PINE-RELATED"/>
    <property type="match status" value="1"/>
</dbReference>
<dbReference type="SUPFAM" id="SSF53041">
    <property type="entry name" value="Resolvase-like"/>
    <property type="match status" value="1"/>
</dbReference>
<keyword evidence="7" id="KW-1185">Reference proteome</keyword>
<evidence type="ECO:0000256" key="4">
    <source>
        <dbReference type="ARBA" id="ARBA00023172"/>
    </source>
</evidence>
<comment type="similarity">
    <text evidence="1">Belongs to the site-specific recombinase resolvase family.</text>
</comment>
<gene>
    <name evidence="6" type="primary">hin_1</name>
    <name evidence="6" type="ORF">Hgul01_05050</name>
</gene>
<dbReference type="CDD" id="cd03768">
    <property type="entry name" value="SR_ResInv"/>
    <property type="match status" value="1"/>
</dbReference>